<dbReference type="EMBL" id="CP019458">
    <property type="protein sequence ID" value="AQA12811.1"/>
    <property type="molecule type" value="Genomic_DNA"/>
</dbReference>
<sequence>MSTPPRPHLKSLPHTPNQPSTAEPAPAPDGRSAPKNVGRKAALSALRFDQQQGDGRYPVAWLHITAPPDWRATPTATSKCACGRDRRAVGRRRVLALIADHEAHKDACPLRTPQEGRTAA</sequence>
<evidence type="ECO:0000256" key="1">
    <source>
        <dbReference type="SAM" id="MobiDB-lite"/>
    </source>
</evidence>
<accession>A0ABN4W7J9</accession>
<name>A0ABN4W7J9_9ACTN</name>
<dbReference type="RefSeq" id="WP_069861073.1">
    <property type="nucleotide sequence ID" value="NZ_CP019458.1"/>
</dbReference>
<evidence type="ECO:0000313" key="3">
    <source>
        <dbReference type="Proteomes" id="UP000187851"/>
    </source>
</evidence>
<evidence type="ECO:0000313" key="2">
    <source>
        <dbReference type="EMBL" id="AQA12811.1"/>
    </source>
</evidence>
<keyword evidence="3" id="KW-1185">Reference proteome</keyword>
<reference evidence="2 3" key="1">
    <citation type="journal article" date="2017" name="J. Biotechnol.">
        <title>The complete genome sequence of Streptomyces autolyticus CGMCC 0516, the producer of geldanamycin, autolytimycin, reblastatin and elaiophylin.</title>
        <authorList>
            <person name="Yin M."/>
            <person name="Jiang M."/>
            <person name="Ren Z."/>
            <person name="Dong Y."/>
            <person name="Lu T."/>
        </authorList>
    </citation>
    <scope>NUCLEOTIDE SEQUENCE [LARGE SCALE GENOMIC DNA]</scope>
    <source>
        <strain evidence="2 3">CGMCC0516</strain>
    </source>
</reference>
<protein>
    <submittedName>
        <fullName evidence="2">Uncharacterized protein</fullName>
    </submittedName>
</protein>
<organism evidence="2 3">
    <name type="scientific">Streptomyces autolyticus</name>
    <dbReference type="NCBI Taxonomy" id="75293"/>
    <lineage>
        <taxon>Bacteria</taxon>
        <taxon>Bacillati</taxon>
        <taxon>Actinomycetota</taxon>
        <taxon>Actinomycetes</taxon>
        <taxon>Kitasatosporales</taxon>
        <taxon>Streptomycetaceae</taxon>
        <taxon>Streptomyces</taxon>
    </lineage>
</organism>
<proteinExistence type="predicted"/>
<feature type="region of interest" description="Disordered" evidence="1">
    <location>
        <begin position="1"/>
        <end position="39"/>
    </location>
</feature>
<gene>
    <name evidence="2" type="ORF">BV401_22585</name>
</gene>
<dbReference type="Proteomes" id="UP000187851">
    <property type="component" value="Chromosome"/>
</dbReference>